<evidence type="ECO:0000256" key="1">
    <source>
        <dbReference type="ARBA" id="ARBA00005375"/>
    </source>
</evidence>
<dbReference type="Gene3D" id="3.40.50.1240">
    <property type="entry name" value="Phosphoglycerate mutase-like"/>
    <property type="match status" value="2"/>
</dbReference>
<evidence type="ECO:0000313" key="3">
    <source>
        <dbReference type="EMBL" id="KAF9423375.1"/>
    </source>
</evidence>
<comment type="similarity">
    <text evidence="1">Belongs to the histidine acid phosphatase family.</text>
</comment>
<organism evidence="3 4">
    <name type="scientific">Spodoptera exigua</name>
    <name type="common">Beet armyworm</name>
    <name type="synonym">Noctua fulgens</name>
    <dbReference type="NCBI Taxonomy" id="7107"/>
    <lineage>
        <taxon>Eukaryota</taxon>
        <taxon>Metazoa</taxon>
        <taxon>Ecdysozoa</taxon>
        <taxon>Arthropoda</taxon>
        <taxon>Hexapoda</taxon>
        <taxon>Insecta</taxon>
        <taxon>Pterygota</taxon>
        <taxon>Neoptera</taxon>
        <taxon>Endopterygota</taxon>
        <taxon>Lepidoptera</taxon>
        <taxon>Glossata</taxon>
        <taxon>Ditrysia</taxon>
        <taxon>Noctuoidea</taxon>
        <taxon>Noctuidae</taxon>
        <taxon>Amphipyrinae</taxon>
        <taxon>Spodoptera</taxon>
    </lineage>
</organism>
<evidence type="ECO:0000256" key="2">
    <source>
        <dbReference type="SAM" id="SignalP"/>
    </source>
</evidence>
<dbReference type="Proteomes" id="UP000648187">
    <property type="component" value="Unassembled WGS sequence"/>
</dbReference>
<dbReference type="AlphaFoldDB" id="A0A835L856"/>
<sequence>MTNLLASVFILTVLFCNVLDAKKLKLKQVLIFSRHNVRYPVAENLDRYTQKPWPELPGEKGALTPKGARLEGYMGEYFSEWFDKNEFLNVGCPSDEEVYVFTNSVSRTKATARAFLDSAFKDCSVPVHHKDIEGPDPLFAPAIRNTTQAYKEMVIEEINRKMSNNQKLKEMYLELNKILDVKESAVCKEDDICDLTESKHTILYDVGKEMWVQGPLMIANSVMDFFVMTYYDGFPIKDIAWGYIRSKEKWRILTEIGRQDHNIRYTTVAEDIGEQLMNYLRETFQNYDNMPKLILLVGHDYNLNAITTIMGFERTDLPKQFEKYPIGGKLVFQRWTDGENDFLKVEYVYPSWSQLRHGKKYSSNNRPQRVVMKLSWCSDKCGFCPWTEFVNKV</sequence>
<dbReference type="InterPro" id="IPR050645">
    <property type="entry name" value="Histidine_acid_phosphatase"/>
</dbReference>
<keyword evidence="2" id="KW-0732">Signal</keyword>
<reference evidence="3" key="1">
    <citation type="submission" date="2020-08" db="EMBL/GenBank/DDBJ databases">
        <title>Spodoptera exigua strain:BAW_Kor-Di-RS1 Genome sequencing and assembly.</title>
        <authorList>
            <person name="Kim J."/>
            <person name="Nam H.Y."/>
            <person name="Kwon M."/>
            <person name="Choi J.H."/>
            <person name="Cho S.R."/>
            <person name="Kim G.-H."/>
        </authorList>
    </citation>
    <scope>NUCLEOTIDE SEQUENCE</scope>
    <source>
        <strain evidence="3">BAW_Kor-Di-RS1</strain>
        <tissue evidence="3">Whole-body</tissue>
    </source>
</reference>
<dbReference type="SUPFAM" id="SSF53254">
    <property type="entry name" value="Phosphoglycerate mutase-like"/>
    <property type="match status" value="1"/>
</dbReference>
<dbReference type="PANTHER" id="PTHR11567:SF135">
    <property type="entry name" value="GLUCOSE-1-PHOSPHATASE"/>
    <property type="match status" value="1"/>
</dbReference>
<feature type="chain" id="PRO_5032648732" description="Glucose-1-phosphatase" evidence="2">
    <location>
        <begin position="22"/>
        <end position="393"/>
    </location>
</feature>
<comment type="caution">
    <text evidence="3">The sequence shown here is derived from an EMBL/GenBank/DDBJ whole genome shotgun (WGS) entry which is preliminary data.</text>
</comment>
<gene>
    <name evidence="3" type="ORF">HW555_001184</name>
</gene>
<dbReference type="GO" id="GO:0050308">
    <property type="term" value="F:sugar-phosphatase activity"/>
    <property type="evidence" value="ECO:0007669"/>
    <property type="project" value="TreeGrafter"/>
</dbReference>
<proteinExistence type="inferred from homology"/>
<dbReference type="InterPro" id="IPR000560">
    <property type="entry name" value="His_Pase_clade-2"/>
</dbReference>
<evidence type="ECO:0008006" key="5">
    <source>
        <dbReference type="Google" id="ProtNLM"/>
    </source>
</evidence>
<dbReference type="PANTHER" id="PTHR11567">
    <property type="entry name" value="ACID PHOSPHATASE-RELATED"/>
    <property type="match status" value="1"/>
</dbReference>
<dbReference type="InterPro" id="IPR029033">
    <property type="entry name" value="His_PPase_superfam"/>
</dbReference>
<accession>A0A835L856</accession>
<name>A0A835L856_SPOEX</name>
<feature type="signal peptide" evidence="2">
    <location>
        <begin position="1"/>
        <end position="21"/>
    </location>
</feature>
<protein>
    <recommendedName>
        <fullName evidence="5">Glucose-1-phosphatase</fullName>
    </recommendedName>
</protein>
<evidence type="ECO:0000313" key="4">
    <source>
        <dbReference type="Proteomes" id="UP000648187"/>
    </source>
</evidence>
<keyword evidence="4" id="KW-1185">Reference proteome</keyword>
<dbReference type="CDD" id="cd07061">
    <property type="entry name" value="HP_HAP_like"/>
    <property type="match status" value="1"/>
</dbReference>
<dbReference type="Pfam" id="PF00328">
    <property type="entry name" value="His_Phos_2"/>
    <property type="match status" value="1"/>
</dbReference>
<dbReference type="EMBL" id="JACKWZ010000009">
    <property type="protein sequence ID" value="KAF9423375.1"/>
    <property type="molecule type" value="Genomic_DNA"/>
</dbReference>